<evidence type="ECO:0000313" key="6">
    <source>
        <dbReference type="EMBL" id="CAF3738422.1"/>
    </source>
</evidence>
<organism evidence="4 8">
    <name type="scientific">Didymodactylos carnosus</name>
    <dbReference type="NCBI Taxonomy" id="1234261"/>
    <lineage>
        <taxon>Eukaryota</taxon>
        <taxon>Metazoa</taxon>
        <taxon>Spiralia</taxon>
        <taxon>Gnathifera</taxon>
        <taxon>Rotifera</taxon>
        <taxon>Eurotatoria</taxon>
        <taxon>Bdelloidea</taxon>
        <taxon>Philodinida</taxon>
        <taxon>Philodinidae</taxon>
        <taxon>Didymodactylos</taxon>
    </lineage>
</organism>
<dbReference type="Proteomes" id="UP000663829">
    <property type="component" value="Unassembled WGS sequence"/>
</dbReference>
<dbReference type="InterPro" id="IPR001394">
    <property type="entry name" value="Peptidase_C19_UCH"/>
</dbReference>
<dbReference type="SUPFAM" id="SSF54001">
    <property type="entry name" value="Cysteine proteinases"/>
    <property type="match status" value="1"/>
</dbReference>
<dbReference type="InterPro" id="IPR018200">
    <property type="entry name" value="USP_CS"/>
</dbReference>
<sequence>MSLVNTVSNPGLSPTLCTASGANNRQIKDSYSSSPDKEILAFKVCKTQRSKSDIIFVAMCSTHTLKQLKERIIHNSSWYPLTFNDIVLTVFSNIENTWIDVKNDNDNEQLLNLNLHHNDYINVEKLETKSNRLITDYSKSSITTISQSQKKFKFKLCEKVFMMENYIVLIDIPATSTIMWLKQKSSERLQLYISNLYINLFVYDDEKNMWTKFDSTVDDCTLEELHFKNHKFICIETENDHSRIKTKTNENYLYTPGLCGLTNIGNTCYMNSALQCLSNIPQLTEYYRNLSVTNNEQSIINVYSKLLKQMWSGQFSYVKPKQLKNIISQYAPIFTDNRQKDSHEFMNFLLNALHQEQTSSIISQLFHGQIASTVTCLTCQKIEIKHELFNFLSLSINQKQIFEIHYFQLNGNQEQFLIDISIQHTTTISILIDEFICMYNPNLNKEQLLPVTLDKNCIKYRYKFFDYLIDITKNQLSLLQLPLIINSNEQTYISCLFMDIDTKNSFRPPIFLLRSKYMCRTIDFKQQINKLLNHLETTINKSKIDYKLYWTNLYGKKFNLNLNEDELLSDIDTITIGLKNILTQKYQFKQDKKFRSLTPSFVSTSLTLDKLLENFFKEDFLNDDYYCSKCIKMTQCKQKSNLCLTLPPVIIIQLKRFTYNDYSNEKINSFIEYPIYNLNLNQYLIKETNNDKCLYDLIAVLNHNGNLSFGHYITYAKNNITQRWYSFNDSYLQEIEEKNLITADAYILVYIKQQTKS</sequence>
<dbReference type="Pfam" id="PF00443">
    <property type="entry name" value="UCH"/>
    <property type="match status" value="1"/>
</dbReference>
<evidence type="ECO:0000313" key="4">
    <source>
        <dbReference type="EMBL" id="CAF0964677.1"/>
    </source>
</evidence>
<dbReference type="EC" id="3.4.19.12" evidence="2"/>
<protein>
    <recommendedName>
        <fullName evidence="2">Ubiquitin carboxyl-terminal hydrolase</fullName>
        <ecNumber evidence="2">3.4.19.12</ecNumber>
    </recommendedName>
</protein>
<evidence type="ECO:0000259" key="3">
    <source>
        <dbReference type="PROSITE" id="PS50235"/>
    </source>
</evidence>
<dbReference type="Proteomes" id="UP000681722">
    <property type="component" value="Unassembled WGS sequence"/>
</dbReference>
<dbReference type="PROSITE" id="PS50235">
    <property type="entry name" value="USP_3"/>
    <property type="match status" value="1"/>
</dbReference>
<dbReference type="Proteomes" id="UP000677228">
    <property type="component" value="Unassembled WGS sequence"/>
</dbReference>
<keyword evidence="2" id="KW-0378">Hydrolase</keyword>
<dbReference type="GO" id="GO:0004843">
    <property type="term" value="F:cysteine-type deubiquitinase activity"/>
    <property type="evidence" value="ECO:0007669"/>
    <property type="project" value="UniProtKB-UniRule"/>
</dbReference>
<dbReference type="EMBL" id="CAJOBC010002548">
    <property type="protein sequence ID" value="CAF3738422.1"/>
    <property type="molecule type" value="Genomic_DNA"/>
</dbReference>
<dbReference type="EMBL" id="CAJNOQ010002548">
    <property type="protein sequence ID" value="CAF0964677.1"/>
    <property type="molecule type" value="Genomic_DNA"/>
</dbReference>
<comment type="catalytic activity">
    <reaction evidence="1 2">
        <text>Thiol-dependent hydrolysis of ester, thioester, amide, peptide and isopeptide bonds formed by the C-terminal Gly of ubiquitin (a 76-residue protein attached to proteins as an intracellular targeting signal).</text>
        <dbReference type="EC" id="3.4.19.12"/>
    </reaction>
</comment>
<dbReference type="OrthoDB" id="292964at2759"/>
<gene>
    <name evidence="4" type="ORF">GPM918_LOCUS11914</name>
    <name evidence="5" type="ORF">OVA965_LOCUS16842</name>
    <name evidence="6" type="ORF">SRO942_LOCUS11915</name>
    <name evidence="7" type="ORF">TMI583_LOCUS16852</name>
</gene>
<evidence type="ECO:0000313" key="8">
    <source>
        <dbReference type="Proteomes" id="UP000663829"/>
    </source>
</evidence>
<evidence type="ECO:0000256" key="2">
    <source>
        <dbReference type="RuleBase" id="RU366025"/>
    </source>
</evidence>
<keyword evidence="8" id="KW-1185">Reference proteome</keyword>
<dbReference type="EMBL" id="CAJNOK010007911">
    <property type="protein sequence ID" value="CAF1048417.1"/>
    <property type="molecule type" value="Genomic_DNA"/>
</dbReference>
<dbReference type="Gene3D" id="3.90.70.10">
    <property type="entry name" value="Cysteine proteinases"/>
    <property type="match status" value="2"/>
</dbReference>
<evidence type="ECO:0000313" key="5">
    <source>
        <dbReference type="EMBL" id="CAF1048417.1"/>
    </source>
</evidence>
<evidence type="ECO:0000256" key="1">
    <source>
        <dbReference type="ARBA" id="ARBA00000707"/>
    </source>
</evidence>
<keyword evidence="2" id="KW-0788">Thiol protease</keyword>
<evidence type="ECO:0000313" key="7">
    <source>
        <dbReference type="EMBL" id="CAF3815991.1"/>
    </source>
</evidence>
<dbReference type="GO" id="GO:0006508">
    <property type="term" value="P:proteolysis"/>
    <property type="evidence" value="ECO:0007669"/>
    <property type="project" value="UniProtKB-KW"/>
</dbReference>
<dbReference type="PROSITE" id="PS00973">
    <property type="entry name" value="USP_2"/>
    <property type="match status" value="1"/>
</dbReference>
<dbReference type="InterPro" id="IPR050185">
    <property type="entry name" value="Ub_carboxyl-term_hydrolase"/>
</dbReference>
<dbReference type="InterPro" id="IPR038765">
    <property type="entry name" value="Papain-like_cys_pep_sf"/>
</dbReference>
<comment type="similarity">
    <text evidence="2">Belongs to the peptidase C19 family.</text>
</comment>
<name>A0A814ECU9_9BILA</name>
<reference evidence="4" key="1">
    <citation type="submission" date="2021-02" db="EMBL/GenBank/DDBJ databases">
        <authorList>
            <person name="Nowell W R."/>
        </authorList>
    </citation>
    <scope>NUCLEOTIDE SEQUENCE</scope>
</reference>
<dbReference type="PROSITE" id="PS00972">
    <property type="entry name" value="USP_1"/>
    <property type="match status" value="1"/>
</dbReference>
<dbReference type="AlphaFoldDB" id="A0A814ECU9"/>
<proteinExistence type="inferred from homology"/>
<dbReference type="GO" id="GO:0016579">
    <property type="term" value="P:protein deubiquitination"/>
    <property type="evidence" value="ECO:0007669"/>
    <property type="project" value="InterPro"/>
</dbReference>
<dbReference type="EMBL" id="CAJOBA010007922">
    <property type="protein sequence ID" value="CAF3815991.1"/>
    <property type="molecule type" value="Genomic_DNA"/>
</dbReference>
<comment type="caution">
    <text evidence="4">The sequence shown here is derived from an EMBL/GenBank/DDBJ whole genome shotgun (WGS) entry which is preliminary data.</text>
</comment>
<dbReference type="InterPro" id="IPR028889">
    <property type="entry name" value="USP"/>
</dbReference>
<accession>A0A814ECU9</accession>
<dbReference type="Proteomes" id="UP000682733">
    <property type="component" value="Unassembled WGS sequence"/>
</dbReference>
<keyword evidence="2" id="KW-0645">Protease</keyword>
<keyword evidence="2" id="KW-0833">Ubl conjugation pathway</keyword>
<dbReference type="PANTHER" id="PTHR21646">
    <property type="entry name" value="UBIQUITIN CARBOXYL-TERMINAL HYDROLASE"/>
    <property type="match status" value="1"/>
</dbReference>
<feature type="domain" description="USP" evidence="3">
    <location>
        <begin position="259"/>
        <end position="753"/>
    </location>
</feature>